<keyword evidence="2" id="KW-0805">Transcription regulation</keyword>
<dbReference type="CDD" id="cd17535">
    <property type="entry name" value="REC_NarL-like"/>
    <property type="match status" value="1"/>
</dbReference>
<dbReference type="PROSITE" id="PS00622">
    <property type="entry name" value="HTH_LUXR_1"/>
    <property type="match status" value="1"/>
</dbReference>
<dbReference type="PANTHER" id="PTHR43214:SF24">
    <property type="entry name" value="TRANSCRIPTIONAL REGULATORY PROTEIN NARL-RELATED"/>
    <property type="match status" value="1"/>
</dbReference>
<keyword evidence="1 5" id="KW-0597">Phosphoprotein</keyword>
<dbReference type="CDD" id="cd06170">
    <property type="entry name" value="LuxR_C_like"/>
    <property type="match status" value="1"/>
</dbReference>
<feature type="modified residue" description="4-aspartylphosphate" evidence="5">
    <location>
        <position position="55"/>
    </location>
</feature>
<keyword evidence="4" id="KW-0804">Transcription</keyword>
<dbReference type="PROSITE" id="PS50110">
    <property type="entry name" value="RESPONSE_REGULATORY"/>
    <property type="match status" value="1"/>
</dbReference>
<keyword evidence="3" id="KW-0238">DNA-binding</keyword>
<dbReference type="Gene3D" id="3.40.50.2300">
    <property type="match status" value="1"/>
</dbReference>
<accession>A0A561E6S3</accession>
<dbReference type="GO" id="GO:0003677">
    <property type="term" value="F:DNA binding"/>
    <property type="evidence" value="ECO:0007669"/>
    <property type="project" value="UniProtKB-KW"/>
</dbReference>
<keyword evidence="9" id="KW-1185">Reference proteome</keyword>
<dbReference type="GO" id="GO:0006355">
    <property type="term" value="P:regulation of DNA-templated transcription"/>
    <property type="evidence" value="ECO:0007669"/>
    <property type="project" value="InterPro"/>
</dbReference>
<dbReference type="PROSITE" id="PS50043">
    <property type="entry name" value="HTH_LUXR_2"/>
    <property type="match status" value="1"/>
</dbReference>
<evidence type="ECO:0000259" key="7">
    <source>
        <dbReference type="PROSITE" id="PS50110"/>
    </source>
</evidence>
<dbReference type="InterPro" id="IPR001789">
    <property type="entry name" value="Sig_transdc_resp-reg_receiver"/>
</dbReference>
<dbReference type="InterPro" id="IPR000792">
    <property type="entry name" value="Tscrpt_reg_LuxR_C"/>
</dbReference>
<evidence type="ECO:0000313" key="8">
    <source>
        <dbReference type="EMBL" id="TWE11316.1"/>
    </source>
</evidence>
<reference evidence="8 9" key="1">
    <citation type="submission" date="2019-06" db="EMBL/GenBank/DDBJ databases">
        <title>Sequencing the genomes of 1000 actinobacteria strains.</title>
        <authorList>
            <person name="Klenk H.-P."/>
        </authorList>
    </citation>
    <scope>NUCLEOTIDE SEQUENCE [LARGE SCALE GENOMIC DNA]</scope>
    <source>
        <strain evidence="8 9">DSM 19560</strain>
    </source>
</reference>
<protein>
    <submittedName>
        <fullName evidence="8">LuxR family two component transcriptional regulator</fullName>
    </submittedName>
</protein>
<evidence type="ECO:0000256" key="4">
    <source>
        <dbReference type="ARBA" id="ARBA00023163"/>
    </source>
</evidence>
<feature type="domain" description="HTH luxR-type" evidence="6">
    <location>
        <begin position="147"/>
        <end position="212"/>
    </location>
</feature>
<dbReference type="Pfam" id="PF00196">
    <property type="entry name" value="GerE"/>
    <property type="match status" value="1"/>
</dbReference>
<dbReference type="SUPFAM" id="SSF52172">
    <property type="entry name" value="CheY-like"/>
    <property type="match status" value="1"/>
</dbReference>
<dbReference type="InterPro" id="IPR039420">
    <property type="entry name" value="WalR-like"/>
</dbReference>
<evidence type="ECO:0000256" key="5">
    <source>
        <dbReference type="PROSITE-ProRule" id="PRU00169"/>
    </source>
</evidence>
<evidence type="ECO:0000256" key="3">
    <source>
        <dbReference type="ARBA" id="ARBA00023125"/>
    </source>
</evidence>
<dbReference type="GO" id="GO:0000160">
    <property type="term" value="P:phosphorelay signal transduction system"/>
    <property type="evidence" value="ECO:0007669"/>
    <property type="project" value="InterPro"/>
</dbReference>
<evidence type="ECO:0000256" key="2">
    <source>
        <dbReference type="ARBA" id="ARBA00023015"/>
    </source>
</evidence>
<proteinExistence type="predicted"/>
<dbReference type="PRINTS" id="PR00038">
    <property type="entry name" value="HTHLUXR"/>
</dbReference>
<dbReference type="SMART" id="SM00448">
    <property type="entry name" value="REC"/>
    <property type="match status" value="1"/>
</dbReference>
<dbReference type="OrthoDB" id="9808843at2"/>
<evidence type="ECO:0000259" key="6">
    <source>
        <dbReference type="PROSITE" id="PS50043"/>
    </source>
</evidence>
<dbReference type="SMART" id="SM00421">
    <property type="entry name" value="HTH_LUXR"/>
    <property type="match status" value="1"/>
</dbReference>
<evidence type="ECO:0000313" key="9">
    <source>
        <dbReference type="Proteomes" id="UP000318297"/>
    </source>
</evidence>
<sequence>MTVTVLIADDQTVVREGLRSMLALIEGIEVLGVAASAEEAIAAVESLDPDVLLTDLRMPGIGGVEGIRRLAAADARTRCVALTTYDDDATIRDAVGAGALGFLNKDADPDTIASAIRAAAGGRSLLDTRVTAALLAAPATTEPDDDAAYSADGLTEREVEVLRLIARGLSNAQITRELYVSMSTVKTHINHLLAKTGCAGRAALVTYAYERGVAG</sequence>
<dbReference type="PANTHER" id="PTHR43214">
    <property type="entry name" value="TWO-COMPONENT RESPONSE REGULATOR"/>
    <property type="match status" value="1"/>
</dbReference>
<dbReference type="RefSeq" id="WP_145224490.1">
    <property type="nucleotide sequence ID" value="NZ_VIVQ01000001.1"/>
</dbReference>
<dbReference type="InterPro" id="IPR011006">
    <property type="entry name" value="CheY-like_superfamily"/>
</dbReference>
<gene>
    <name evidence="8" type="ORF">BKA23_0078</name>
</gene>
<dbReference type="EMBL" id="VIVQ01000001">
    <property type="protein sequence ID" value="TWE11316.1"/>
    <property type="molecule type" value="Genomic_DNA"/>
</dbReference>
<dbReference type="InterPro" id="IPR058245">
    <property type="entry name" value="NreC/VraR/RcsB-like_REC"/>
</dbReference>
<dbReference type="AlphaFoldDB" id="A0A561E6S3"/>
<dbReference type="Proteomes" id="UP000318297">
    <property type="component" value="Unassembled WGS sequence"/>
</dbReference>
<organism evidence="8 9">
    <name type="scientific">Rudaeicoccus suwonensis</name>
    <dbReference type="NCBI Taxonomy" id="657409"/>
    <lineage>
        <taxon>Bacteria</taxon>
        <taxon>Bacillati</taxon>
        <taxon>Actinomycetota</taxon>
        <taxon>Actinomycetes</taxon>
        <taxon>Micrococcales</taxon>
        <taxon>Dermacoccaceae</taxon>
        <taxon>Rudaeicoccus</taxon>
    </lineage>
</organism>
<name>A0A561E6S3_9MICO</name>
<feature type="domain" description="Response regulatory" evidence="7">
    <location>
        <begin position="4"/>
        <end position="120"/>
    </location>
</feature>
<dbReference type="Pfam" id="PF00072">
    <property type="entry name" value="Response_reg"/>
    <property type="match status" value="1"/>
</dbReference>
<comment type="caution">
    <text evidence="8">The sequence shown here is derived from an EMBL/GenBank/DDBJ whole genome shotgun (WGS) entry which is preliminary data.</text>
</comment>
<evidence type="ECO:0000256" key="1">
    <source>
        <dbReference type="ARBA" id="ARBA00022553"/>
    </source>
</evidence>